<keyword evidence="6" id="KW-1185">Reference proteome</keyword>
<evidence type="ECO:0000256" key="2">
    <source>
        <dbReference type="ARBA" id="ARBA00022679"/>
    </source>
</evidence>
<dbReference type="RefSeq" id="WP_139626476.1">
    <property type="nucleotide sequence ID" value="NZ_VDCI01000003.1"/>
</dbReference>
<reference evidence="5 6" key="1">
    <citation type="submission" date="2019-05" db="EMBL/GenBank/DDBJ databases">
        <title>Draft Whole-Genome sequence of the green sulfur bacterium Prosthecochloris vibrioformis DSM 260.</title>
        <authorList>
            <person name="Meyer T.E."/>
            <person name="Kyndt J.A."/>
        </authorList>
    </citation>
    <scope>NUCLEOTIDE SEQUENCE [LARGE SCALE GENOMIC DNA]</scope>
    <source>
        <strain evidence="5 6">DSM 260</strain>
    </source>
</reference>
<evidence type="ECO:0000256" key="1">
    <source>
        <dbReference type="ARBA" id="ARBA00007274"/>
    </source>
</evidence>
<keyword evidence="2 5" id="KW-0808">Transferase</keyword>
<keyword evidence="3" id="KW-0677">Repeat</keyword>
<dbReference type="InterPro" id="IPR045304">
    <property type="entry name" value="LbH_SAT"/>
</dbReference>
<dbReference type="AlphaFoldDB" id="A0A5C4S1C0"/>
<evidence type="ECO:0000256" key="3">
    <source>
        <dbReference type="ARBA" id="ARBA00022737"/>
    </source>
</evidence>
<dbReference type="PANTHER" id="PTHR42811">
    <property type="entry name" value="SERINE ACETYLTRANSFERASE"/>
    <property type="match status" value="1"/>
</dbReference>
<dbReference type="InterPro" id="IPR018357">
    <property type="entry name" value="Hexapep_transf_CS"/>
</dbReference>
<organism evidence="5 6">
    <name type="scientific">Prosthecochloris vibrioformis</name>
    <name type="common">Chlorobium vibrioforme</name>
    <dbReference type="NCBI Taxonomy" id="1098"/>
    <lineage>
        <taxon>Bacteria</taxon>
        <taxon>Pseudomonadati</taxon>
        <taxon>Chlorobiota</taxon>
        <taxon>Chlorobiia</taxon>
        <taxon>Chlorobiales</taxon>
        <taxon>Chlorobiaceae</taxon>
        <taxon>Prosthecochloris</taxon>
    </lineage>
</organism>
<name>A0A5C4S1C0_PROVB</name>
<comment type="caution">
    <text evidence="5">The sequence shown here is derived from an EMBL/GenBank/DDBJ whole genome shotgun (WGS) entry which is preliminary data.</text>
</comment>
<protein>
    <submittedName>
        <fullName evidence="5">Serine acetyltransferase</fullName>
    </submittedName>
</protein>
<dbReference type="SUPFAM" id="SSF51161">
    <property type="entry name" value="Trimeric LpxA-like enzymes"/>
    <property type="match status" value="1"/>
</dbReference>
<dbReference type="Gene3D" id="2.160.10.10">
    <property type="entry name" value="Hexapeptide repeat proteins"/>
    <property type="match status" value="1"/>
</dbReference>
<accession>A0A5C4S1C0</accession>
<proteinExistence type="inferred from homology"/>
<comment type="similarity">
    <text evidence="1">Belongs to the transferase hexapeptide repeat family.</text>
</comment>
<dbReference type="Pfam" id="PF00132">
    <property type="entry name" value="Hexapep"/>
    <property type="match status" value="1"/>
</dbReference>
<evidence type="ECO:0000256" key="4">
    <source>
        <dbReference type="ARBA" id="ARBA00023315"/>
    </source>
</evidence>
<keyword evidence="4" id="KW-0012">Acyltransferase</keyword>
<evidence type="ECO:0000313" key="6">
    <source>
        <dbReference type="Proteomes" id="UP000309544"/>
    </source>
</evidence>
<dbReference type="Proteomes" id="UP000309544">
    <property type="component" value="Unassembled WGS sequence"/>
</dbReference>
<evidence type="ECO:0000313" key="5">
    <source>
        <dbReference type="EMBL" id="TNJ37009.1"/>
    </source>
</evidence>
<dbReference type="CDD" id="cd03354">
    <property type="entry name" value="LbH_SAT"/>
    <property type="match status" value="1"/>
</dbReference>
<gene>
    <name evidence="5" type="ORF">FGF68_05400</name>
</gene>
<sequence>MSISAPLPDWTREKKTKGKYEPGKFLLASIRRYQKLKLLGVVGHVLSKSAVLQHRFWSAVCGADIPINSQIGGGLMIPHPNGIVIHPEAVIGSNCLIMQQVTIGTAGNGTGTPIIEDNVDIGAGAKILGGIRIGSHARIGANAVVLKDVPEGTTAVGIPAEIKSCTGQDLRLRHV</sequence>
<dbReference type="PROSITE" id="PS00101">
    <property type="entry name" value="HEXAPEP_TRANSFERASES"/>
    <property type="match status" value="1"/>
</dbReference>
<dbReference type="InterPro" id="IPR001451">
    <property type="entry name" value="Hexapep"/>
</dbReference>
<dbReference type="GO" id="GO:0016746">
    <property type="term" value="F:acyltransferase activity"/>
    <property type="evidence" value="ECO:0007669"/>
    <property type="project" value="UniProtKB-KW"/>
</dbReference>
<dbReference type="EMBL" id="VDCI01000003">
    <property type="protein sequence ID" value="TNJ37009.1"/>
    <property type="molecule type" value="Genomic_DNA"/>
</dbReference>
<dbReference type="InterPro" id="IPR011004">
    <property type="entry name" value="Trimer_LpxA-like_sf"/>
</dbReference>